<evidence type="ECO:0000259" key="8">
    <source>
        <dbReference type="PROSITE" id="PS50850"/>
    </source>
</evidence>
<dbReference type="FunFam" id="1.20.1720.10:FF:000014">
    <property type="entry name" value="MFS drug transporter, putative"/>
    <property type="match status" value="1"/>
</dbReference>
<feature type="transmembrane region" description="Helical" evidence="7">
    <location>
        <begin position="144"/>
        <end position="163"/>
    </location>
</feature>
<evidence type="ECO:0000256" key="6">
    <source>
        <dbReference type="SAM" id="MobiDB-lite"/>
    </source>
</evidence>
<feature type="transmembrane region" description="Helical" evidence="7">
    <location>
        <begin position="475"/>
        <end position="496"/>
    </location>
</feature>
<dbReference type="InterPro" id="IPR011701">
    <property type="entry name" value="MFS"/>
</dbReference>
<feature type="transmembrane region" description="Helical" evidence="7">
    <location>
        <begin position="339"/>
        <end position="359"/>
    </location>
</feature>
<dbReference type="CDD" id="cd17502">
    <property type="entry name" value="MFS_Azr1_MDR_like"/>
    <property type="match status" value="1"/>
</dbReference>
<dbReference type="SUPFAM" id="SSF103473">
    <property type="entry name" value="MFS general substrate transporter"/>
    <property type="match status" value="2"/>
</dbReference>
<dbReference type="PANTHER" id="PTHR23501">
    <property type="entry name" value="MAJOR FACILITATOR SUPERFAMILY"/>
    <property type="match status" value="1"/>
</dbReference>
<keyword evidence="3 7" id="KW-0812">Transmembrane</keyword>
<dbReference type="OMA" id="FTQTIGW"/>
<dbReference type="GO" id="GO:0022857">
    <property type="term" value="F:transmembrane transporter activity"/>
    <property type="evidence" value="ECO:0007669"/>
    <property type="project" value="InterPro"/>
</dbReference>
<comment type="similarity">
    <text evidence="2">Belongs to the major facilitator superfamily. TCR/Tet family.</text>
</comment>
<feature type="transmembrane region" description="Helical" evidence="7">
    <location>
        <begin position="113"/>
        <end position="132"/>
    </location>
</feature>
<feature type="transmembrane region" description="Helical" evidence="7">
    <location>
        <begin position="299"/>
        <end position="318"/>
    </location>
</feature>
<feature type="transmembrane region" description="Helical" evidence="7">
    <location>
        <begin position="555"/>
        <end position="573"/>
    </location>
</feature>
<dbReference type="VEuPathDB" id="FungiDB:F503_05605"/>
<dbReference type="Gene3D" id="1.20.1720.10">
    <property type="entry name" value="Multidrug resistance protein D"/>
    <property type="match status" value="1"/>
</dbReference>
<dbReference type="HOGENOM" id="CLU_000960_22_0_1"/>
<dbReference type="EMBL" id="KE148146">
    <property type="protein sequence ID" value="EPE10510.1"/>
    <property type="molecule type" value="Genomic_DNA"/>
</dbReference>
<protein>
    <submittedName>
        <fullName evidence="9">Major facilitator superfamily transporter</fullName>
    </submittedName>
</protein>
<name>S3DAE7_OPHP1</name>
<dbReference type="PANTHER" id="PTHR23501:SF102">
    <property type="entry name" value="DRUG TRANSPORTER, PUTATIVE (AFU_ORTHOLOGUE AFUA_3G08530)-RELATED"/>
    <property type="match status" value="1"/>
</dbReference>
<evidence type="ECO:0000256" key="4">
    <source>
        <dbReference type="ARBA" id="ARBA00022989"/>
    </source>
</evidence>
<feature type="transmembrane region" description="Helical" evidence="7">
    <location>
        <begin position="236"/>
        <end position="255"/>
    </location>
</feature>
<evidence type="ECO:0000256" key="1">
    <source>
        <dbReference type="ARBA" id="ARBA00004141"/>
    </source>
</evidence>
<feature type="region of interest" description="Disordered" evidence="6">
    <location>
        <begin position="604"/>
        <end position="623"/>
    </location>
</feature>
<feature type="transmembrane region" description="Helical" evidence="7">
    <location>
        <begin position="169"/>
        <end position="190"/>
    </location>
</feature>
<feature type="compositionally biased region" description="Pro residues" evidence="6">
    <location>
        <begin position="1"/>
        <end position="10"/>
    </location>
</feature>
<proteinExistence type="inferred from homology"/>
<dbReference type="AlphaFoldDB" id="S3DAE7"/>
<dbReference type="PRINTS" id="PR01036">
    <property type="entry name" value="TCRTETB"/>
</dbReference>
<dbReference type="Pfam" id="PF07690">
    <property type="entry name" value="MFS_1"/>
    <property type="match status" value="1"/>
</dbReference>
<feature type="transmembrane region" description="Helical" evidence="7">
    <location>
        <begin position="76"/>
        <end position="101"/>
    </location>
</feature>
<dbReference type="eggNOG" id="KOG0254">
    <property type="taxonomic scope" value="Eukaryota"/>
</dbReference>
<evidence type="ECO:0000256" key="2">
    <source>
        <dbReference type="ARBA" id="ARBA00007520"/>
    </source>
</evidence>
<feature type="transmembrane region" description="Helical" evidence="7">
    <location>
        <begin position="267"/>
        <end position="287"/>
    </location>
</feature>
<evidence type="ECO:0000256" key="3">
    <source>
        <dbReference type="ARBA" id="ARBA00022692"/>
    </source>
</evidence>
<dbReference type="Proteomes" id="UP000016923">
    <property type="component" value="Unassembled WGS sequence"/>
</dbReference>
<keyword evidence="5 7" id="KW-0472">Membrane</keyword>
<evidence type="ECO:0000256" key="7">
    <source>
        <dbReference type="SAM" id="Phobius"/>
    </source>
</evidence>
<reference evidence="9 10" key="1">
    <citation type="journal article" date="2013" name="BMC Genomics">
        <title>The genome and transcriptome of the pine saprophyte Ophiostoma piceae, and a comparison with the bark beetle-associated pine pathogen Grosmannia clavigera.</title>
        <authorList>
            <person name="Haridas S."/>
            <person name="Wang Y."/>
            <person name="Lim L."/>
            <person name="Massoumi Alamouti S."/>
            <person name="Jackman S."/>
            <person name="Docking R."/>
            <person name="Robertson G."/>
            <person name="Birol I."/>
            <person name="Bohlmann J."/>
            <person name="Breuil C."/>
        </authorList>
    </citation>
    <scope>NUCLEOTIDE SEQUENCE [LARGE SCALE GENOMIC DNA]</scope>
    <source>
        <strain evidence="9 10">UAMH 11346</strain>
    </source>
</reference>
<feature type="transmembrane region" description="Helical" evidence="7">
    <location>
        <begin position="435"/>
        <end position="454"/>
    </location>
</feature>
<dbReference type="PROSITE" id="PS50850">
    <property type="entry name" value="MFS"/>
    <property type="match status" value="1"/>
</dbReference>
<feature type="domain" description="Major facilitator superfamily (MFS) profile" evidence="8">
    <location>
        <begin position="79"/>
        <end position="541"/>
    </location>
</feature>
<dbReference type="Gene3D" id="1.20.1250.20">
    <property type="entry name" value="MFS general substrate transporter like domains"/>
    <property type="match status" value="1"/>
</dbReference>
<feature type="compositionally biased region" description="Polar residues" evidence="6">
    <location>
        <begin position="40"/>
        <end position="49"/>
    </location>
</feature>
<gene>
    <name evidence="9" type="ORF">F503_05605</name>
</gene>
<keyword evidence="4 7" id="KW-1133">Transmembrane helix</keyword>
<dbReference type="OrthoDB" id="10021397at2759"/>
<evidence type="ECO:0000313" key="10">
    <source>
        <dbReference type="Proteomes" id="UP000016923"/>
    </source>
</evidence>
<evidence type="ECO:0000313" key="9">
    <source>
        <dbReference type="EMBL" id="EPE10510.1"/>
    </source>
</evidence>
<dbReference type="InterPro" id="IPR020846">
    <property type="entry name" value="MFS_dom"/>
</dbReference>
<dbReference type="GO" id="GO:0005886">
    <property type="term" value="C:plasma membrane"/>
    <property type="evidence" value="ECO:0007669"/>
    <property type="project" value="TreeGrafter"/>
</dbReference>
<sequence length="623" mass="65733">MAQSTPPPEGSPSHIGIDAETTTAATTPVLGTNQDEKSPHTSINANNAATDPPVNALAYTPAAPQSQAEKMTTIQIVLLMSALCMSVFLAALDMTIVTTALPTIAEDFGSSAGFVWVGSAFMLGSAAATASWGKFSDVFGRKPVLLCANLVFLLGCALCGAAKTLPTVIAGRAVQGIGAGGLLTLVNIIIGDLFSARERGKYYGMIGMVWATAGALGPVVGGALTNNVSWRWCFYINLPVSGTAFFIILAILRLPTPKTPILVGLKAIDWLGSLTITGGTLMLLMGLQFGGTSFPWRSATVICLIIFGFLTLAIFGFIEHFVAKFPVVPTHLYRSRSNLAVLLVCLFHGLSFTQSNYYLPTYFQAVLGASPLMSGVYLLALSLGVSVCAATSGIYLKKTGRYMDPIILGFVLAVLGSGLLYNLPTGQTTPSAASAWSRIIIYQIIAGMGIGLNFQPPLVALQSNVPPQNNASATASFALMRSIAAAISVVVGSAAFSNKMTAQYDTILAAVGGDAATANLLTGSNAQANLFLVDSLPSEARKIVRKALYTAIQEIWIQTVCFSAAGLFACFFIKRKQLQYTHETVKTGIEGEIERRRIALARKGKKKATANNNKEVPKTDLEA</sequence>
<feature type="region of interest" description="Disordered" evidence="6">
    <location>
        <begin position="1"/>
        <end position="49"/>
    </location>
</feature>
<feature type="transmembrane region" description="Helical" evidence="7">
    <location>
        <begin position="202"/>
        <end position="224"/>
    </location>
</feature>
<organism evidence="9 10">
    <name type="scientific">Ophiostoma piceae (strain UAMH 11346)</name>
    <name type="common">Sap stain fungus</name>
    <dbReference type="NCBI Taxonomy" id="1262450"/>
    <lineage>
        <taxon>Eukaryota</taxon>
        <taxon>Fungi</taxon>
        <taxon>Dikarya</taxon>
        <taxon>Ascomycota</taxon>
        <taxon>Pezizomycotina</taxon>
        <taxon>Sordariomycetes</taxon>
        <taxon>Sordariomycetidae</taxon>
        <taxon>Ophiostomatales</taxon>
        <taxon>Ophiostomataceae</taxon>
        <taxon>Ophiostoma</taxon>
    </lineage>
</organism>
<feature type="transmembrane region" description="Helical" evidence="7">
    <location>
        <begin position="371"/>
        <end position="394"/>
    </location>
</feature>
<accession>S3DAE7</accession>
<feature type="transmembrane region" description="Helical" evidence="7">
    <location>
        <begin position="406"/>
        <end position="423"/>
    </location>
</feature>
<comment type="subcellular location">
    <subcellularLocation>
        <location evidence="1">Membrane</location>
        <topology evidence="1">Multi-pass membrane protein</topology>
    </subcellularLocation>
</comment>
<evidence type="ECO:0000256" key="5">
    <source>
        <dbReference type="ARBA" id="ARBA00023136"/>
    </source>
</evidence>
<keyword evidence="10" id="KW-1185">Reference proteome</keyword>
<dbReference type="InterPro" id="IPR036259">
    <property type="entry name" value="MFS_trans_sf"/>
</dbReference>